<feature type="binding site" evidence="7">
    <location>
        <position position="88"/>
    </location>
    <ligand>
        <name>[2Fe-2S] cluster</name>
        <dbReference type="ChEBI" id="CHEBI:190135"/>
    </ligand>
</feature>
<evidence type="ECO:0000256" key="2">
    <source>
        <dbReference type="ARBA" id="ARBA00022714"/>
    </source>
</evidence>
<dbReference type="InterPro" id="IPR028431">
    <property type="entry name" value="NADP_DH_HndA-like"/>
</dbReference>
<dbReference type="GO" id="GO:0046872">
    <property type="term" value="F:metal ion binding"/>
    <property type="evidence" value="ECO:0007669"/>
    <property type="project" value="UniProtKB-KW"/>
</dbReference>
<keyword evidence="3 7" id="KW-0479">Metal-binding</keyword>
<dbReference type="InterPro" id="IPR036249">
    <property type="entry name" value="Thioredoxin-like_sf"/>
</dbReference>
<comment type="cofactor">
    <cofactor evidence="6">
        <name>[2Fe-2S] cluster</name>
        <dbReference type="ChEBI" id="CHEBI:190135"/>
    </cofactor>
</comment>
<keyword evidence="2 7" id="KW-0001">2Fe-2S</keyword>
<protein>
    <submittedName>
        <fullName evidence="8">NADH dehydrogenase</fullName>
    </submittedName>
</protein>
<feature type="binding site" evidence="7">
    <location>
        <position position="93"/>
    </location>
    <ligand>
        <name>[2Fe-2S] cluster</name>
        <dbReference type="ChEBI" id="CHEBI:190135"/>
    </ligand>
</feature>
<evidence type="ECO:0000256" key="4">
    <source>
        <dbReference type="ARBA" id="ARBA00023004"/>
    </source>
</evidence>
<evidence type="ECO:0000313" key="8">
    <source>
        <dbReference type="EMBL" id="BDU71212.1"/>
    </source>
</evidence>
<evidence type="ECO:0000256" key="5">
    <source>
        <dbReference type="ARBA" id="ARBA00023014"/>
    </source>
</evidence>
<dbReference type="EMBL" id="AP027080">
    <property type="protein sequence ID" value="BDU71212.1"/>
    <property type="molecule type" value="Genomic_DNA"/>
</dbReference>
<dbReference type="AlphaFoldDB" id="A0AA48K8D2"/>
<evidence type="ECO:0000256" key="3">
    <source>
        <dbReference type="ARBA" id="ARBA00022723"/>
    </source>
</evidence>
<dbReference type="RefSeq" id="WP_316414097.1">
    <property type="nucleotide sequence ID" value="NZ_AP027080.1"/>
</dbReference>
<feature type="binding site" evidence="7">
    <location>
        <position position="130"/>
    </location>
    <ligand>
        <name>[2Fe-2S] cluster</name>
        <dbReference type="ChEBI" id="CHEBI:190135"/>
    </ligand>
</feature>
<dbReference type="Proteomes" id="UP001238179">
    <property type="component" value="Chromosome"/>
</dbReference>
<dbReference type="InterPro" id="IPR041921">
    <property type="entry name" value="NuoE_N"/>
</dbReference>
<sequence>MDATAKVAQEAGRRFEKVIQILDGHNRDRTRLVPILQAVQEEYRYLPEEVMTLVATSLGISPAKVYGVATFYSHFALQPKGKYVIRVCDGTACHVKGSQDLVDALQGKLGLGGSRKTTADMMFTLETVSCLGACGLAPAMVVNEDVHGQVGPDQACEILEGIRQQEGM</sequence>
<dbReference type="GO" id="GO:0051537">
    <property type="term" value="F:2 iron, 2 sulfur cluster binding"/>
    <property type="evidence" value="ECO:0007669"/>
    <property type="project" value="UniProtKB-KW"/>
</dbReference>
<reference evidence="9" key="1">
    <citation type="journal article" date="2023" name="Int. J. Syst. Evol. Microbiol.">
        <title>Mesoterricola silvestris gen. nov., sp. nov., Mesoterricola sediminis sp. nov., Geothrix oryzae sp. nov., Geothrix edaphica sp. nov., Geothrix rubra sp. nov., and Geothrix limicola sp. nov., six novel members of Acidobacteriota isolated from soils.</title>
        <authorList>
            <person name="Itoh H."/>
            <person name="Sugisawa Y."/>
            <person name="Mise K."/>
            <person name="Xu Z."/>
            <person name="Kuniyasu M."/>
            <person name="Ushijima N."/>
            <person name="Kawano K."/>
            <person name="Kobayashi E."/>
            <person name="Shiratori Y."/>
            <person name="Masuda Y."/>
            <person name="Senoo K."/>
        </authorList>
    </citation>
    <scope>NUCLEOTIDE SEQUENCE [LARGE SCALE GENOMIC DNA]</scope>
    <source>
        <strain evidence="9">W79</strain>
    </source>
</reference>
<proteinExistence type="inferred from homology"/>
<dbReference type="PANTHER" id="PTHR43342:SF1">
    <property type="entry name" value="BIFURCATING [FEFE] HYDROGENASE GAMMA SUBUNIT"/>
    <property type="match status" value="1"/>
</dbReference>
<evidence type="ECO:0000313" key="9">
    <source>
        <dbReference type="Proteomes" id="UP001238179"/>
    </source>
</evidence>
<dbReference type="NCBIfam" id="NF005722">
    <property type="entry name" value="PRK07539.1-2"/>
    <property type="match status" value="1"/>
</dbReference>
<evidence type="ECO:0000256" key="1">
    <source>
        <dbReference type="ARBA" id="ARBA00010643"/>
    </source>
</evidence>
<accession>A0AA48K8D2</accession>
<dbReference type="Gene3D" id="3.40.30.10">
    <property type="entry name" value="Glutaredoxin"/>
    <property type="match status" value="1"/>
</dbReference>
<gene>
    <name evidence="8" type="ORF">METEAL_03860</name>
</gene>
<dbReference type="Gene3D" id="1.10.10.1590">
    <property type="entry name" value="NADH-quinone oxidoreductase subunit E"/>
    <property type="match status" value="1"/>
</dbReference>
<dbReference type="GO" id="GO:0016491">
    <property type="term" value="F:oxidoreductase activity"/>
    <property type="evidence" value="ECO:0007669"/>
    <property type="project" value="InterPro"/>
</dbReference>
<dbReference type="PIRSF" id="PIRSF000216">
    <property type="entry name" value="NADH_DH_24kDa"/>
    <property type="match status" value="1"/>
</dbReference>
<comment type="cofactor">
    <cofactor evidence="7">
        <name>[2Fe-2S] cluster</name>
        <dbReference type="ChEBI" id="CHEBI:190135"/>
    </cofactor>
    <text evidence="7">Binds 1 [2Fe-2S] cluster.</text>
</comment>
<dbReference type="CDD" id="cd03064">
    <property type="entry name" value="TRX_Fd_NuoE"/>
    <property type="match status" value="1"/>
</dbReference>
<dbReference type="PANTHER" id="PTHR43342">
    <property type="entry name" value="NADH-QUINONE OXIDOREDUCTASE, E SUBUNIT"/>
    <property type="match status" value="1"/>
</dbReference>
<dbReference type="Pfam" id="PF01257">
    <property type="entry name" value="2Fe-2S_thioredx"/>
    <property type="match status" value="1"/>
</dbReference>
<keyword evidence="9" id="KW-1185">Reference proteome</keyword>
<comment type="similarity">
    <text evidence="1">Belongs to the complex I 24 kDa subunit family.</text>
</comment>
<feature type="binding site" evidence="7">
    <location>
        <position position="134"/>
    </location>
    <ligand>
        <name>[2Fe-2S] cluster</name>
        <dbReference type="ChEBI" id="CHEBI:190135"/>
    </ligand>
</feature>
<dbReference type="SUPFAM" id="SSF52833">
    <property type="entry name" value="Thioredoxin-like"/>
    <property type="match status" value="1"/>
</dbReference>
<name>A0AA48K8D2_9BACT</name>
<dbReference type="InterPro" id="IPR042128">
    <property type="entry name" value="NuoE_dom"/>
</dbReference>
<evidence type="ECO:0000256" key="6">
    <source>
        <dbReference type="ARBA" id="ARBA00034078"/>
    </source>
</evidence>
<dbReference type="KEGG" id="msil:METEAL_03860"/>
<organism evidence="8 9">
    <name type="scientific">Mesoterricola silvestris</name>
    <dbReference type="NCBI Taxonomy" id="2927979"/>
    <lineage>
        <taxon>Bacteria</taxon>
        <taxon>Pseudomonadati</taxon>
        <taxon>Acidobacteriota</taxon>
        <taxon>Holophagae</taxon>
        <taxon>Holophagales</taxon>
        <taxon>Holophagaceae</taxon>
        <taxon>Mesoterricola</taxon>
    </lineage>
</organism>
<keyword evidence="4 7" id="KW-0408">Iron</keyword>
<keyword evidence="5 7" id="KW-0411">Iron-sulfur</keyword>
<dbReference type="PROSITE" id="PS01099">
    <property type="entry name" value="COMPLEX1_24K"/>
    <property type="match status" value="1"/>
</dbReference>
<dbReference type="InterPro" id="IPR002023">
    <property type="entry name" value="NuoE-like"/>
</dbReference>
<evidence type="ECO:0000256" key="7">
    <source>
        <dbReference type="PIRSR" id="PIRSR000216-1"/>
    </source>
</evidence>